<proteinExistence type="predicted"/>
<dbReference type="Gene3D" id="2.102.10.10">
    <property type="entry name" value="Rieske [2Fe-2S] iron-sulphur domain"/>
    <property type="match status" value="1"/>
</dbReference>
<dbReference type="InterPro" id="IPR050584">
    <property type="entry name" value="Cholesterol_7-desaturase"/>
</dbReference>
<dbReference type="GO" id="GO:0046872">
    <property type="term" value="F:metal ion binding"/>
    <property type="evidence" value="ECO:0007669"/>
    <property type="project" value="UniProtKB-KW"/>
</dbReference>
<dbReference type="GO" id="GO:0051537">
    <property type="term" value="F:2 iron, 2 sulfur cluster binding"/>
    <property type="evidence" value="ECO:0007669"/>
    <property type="project" value="UniProtKB-KW"/>
</dbReference>
<dbReference type="InterPro" id="IPR036922">
    <property type="entry name" value="Rieske_2Fe-2S_sf"/>
</dbReference>
<dbReference type="SUPFAM" id="SSF55961">
    <property type="entry name" value="Bet v1-like"/>
    <property type="match status" value="1"/>
</dbReference>
<evidence type="ECO:0000256" key="4">
    <source>
        <dbReference type="ARBA" id="ARBA00023004"/>
    </source>
</evidence>
<dbReference type="PROSITE" id="PS51296">
    <property type="entry name" value="RIESKE"/>
    <property type="match status" value="1"/>
</dbReference>
<dbReference type="Pfam" id="PF00355">
    <property type="entry name" value="Rieske"/>
    <property type="match status" value="1"/>
</dbReference>
<dbReference type="PANTHER" id="PTHR21266:SF60">
    <property type="entry name" value="3-KETOSTEROID-9-ALPHA-MONOOXYGENASE, OXYGENASE COMPONENT"/>
    <property type="match status" value="1"/>
</dbReference>
<evidence type="ECO:0000256" key="6">
    <source>
        <dbReference type="SAM" id="MobiDB-lite"/>
    </source>
</evidence>
<dbReference type="PANTHER" id="PTHR21266">
    <property type="entry name" value="IRON-SULFUR DOMAIN CONTAINING PROTEIN"/>
    <property type="match status" value="1"/>
</dbReference>
<organism evidence="8">
    <name type="scientific">Fischerella sp. ATCC 43239</name>
    <dbReference type="NCBI Taxonomy" id="1535197"/>
    <lineage>
        <taxon>Bacteria</taxon>
        <taxon>Bacillati</taxon>
        <taxon>Cyanobacteriota</taxon>
        <taxon>Cyanophyceae</taxon>
        <taxon>Nostocales</taxon>
        <taxon>Hapalosiphonaceae</taxon>
        <taxon>Fischerella</taxon>
    </lineage>
</organism>
<keyword evidence="3" id="KW-0560">Oxidoreductase</keyword>
<accession>A0A076N8W9</accession>
<dbReference type="AlphaFoldDB" id="A0A076N8W9"/>
<dbReference type="GO" id="GO:0004497">
    <property type="term" value="F:monooxygenase activity"/>
    <property type="evidence" value="ECO:0007669"/>
    <property type="project" value="UniProtKB-ARBA"/>
</dbReference>
<evidence type="ECO:0000256" key="1">
    <source>
        <dbReference type="ARBA" id="ARBA00022714"/>
    </source>
</evidence>
<sequence>MVSHVEKSLQPKVTQSQTQADHKKINLAASWYIAMKSKEVGKKPQAIELFGRPLVAWRDQAGKAVIMERFCSHLGASLAIGQLVDGCIQCPFHHWRYDNSGVCVHIPKVATPVTDQIPATARQQTYVTQEKYGYIWVWYGTAHPLFDLPKFDVAESDNKHKYMPYRFSFTVKTSARRVMENVFDHQHLVTLHGMAVNGQIGLTLLNERDVEPDKLSISKEAWFGCTMEAEIKSYMSAGSIAKALGLDIETVSSHSDCWPSGSLGKFIFNGQQKFELLIGITPISENQTIWHVLILIKKTGNLWLDLLSYIAFGLQTNITTLQDKPIFNTMSADTGKAFIKSDEAVLKFRQFYQTWVAKVQSN</sequence>
<evidence type="ECO:0000313" key="8">
    <source>
        <dbReference type="EMBL" id="AIJ28538.1"/>
    </source>
</evidence>
<dbReference type="EMBL" id="KJ742064">
    <property type="protein sequence ID" value="AIJ28538.1"/>
    <property type="molecule type" value="Genomic_DNA"/>
</dbReference>
<protein>
    <submittedName>
        <fullName evidence="8">Aminopyrrolnitrin oxidase PrnD-like Rieske oxygenase</fullName>
    </submittedName>
</protein>
<dbReference type="SUPFAM" id="SSF50022">
    <property type="entry name" value="ISP domain"/>
    <property type="match status" value="1"/>
</dbReference>
<evidence type="ECO:0000259" key="7">
    <source>
        <dbReference type="PROSITE" id="PS51296"/>
    </source>
</evidence>
<name>A0A076N8W9_9CYAN</name>
<keyword evidence="4" id="KW-0408">Iron</keyword>
<keyword evidence="1" id="KW-0001">2Fe-2S</keyword>
<dbReference type="GO" id="GO:0016705">
    <property type="term" value="F:oxidoreductase activity, acting on paired donors, with incorporation or reduction of molecular oxygen"/>
    <property type="evidence" value="ECO:0007669"/>
    <property type="project" value="UniProtKB-ARBA"/>
</dbReference>
<dbReference type="InterPro" id="IPR017941">
    <property type="entry name" value="Rieske_2Fe-2S"/>
</dbReference>
<dbReference type="Gene3D" id="3.90.380.10">
    <property type="entry name" value="Naphthalene 1,2-dioxygenase Alpha Subunit, Chain A, domain 1"/>
    <property type="match status" value="1"/>
</dbReference>
<gene>
    <name evidence="8" type="primary">hpiO9</name>
</gene>
<evidence type="ECO:0000256" key="2">
    <source>
        <dbReference type="ARBA" id="ARBA00022723"/>
    </source>
</evidence>
<feature type="domain" description="Rieske" evidence="7">
    <location>
        <begin position="31"/>
        <end position="137"/>
    </location>
</feature>
<evidence type="ECO:0000256" key="3">
    <source>
        <dbReference type="ARBA" id="ARBA00023002"/>
    </source>
</evidence>
<feature type="region of interest" description="Disordered" evidence="6">
    <location>
        <begin position="1"/>
        <end position="21"/>
    </location>
</feature>
<keyword evidence="2" id="KW-0479">Metal-binding</keyword>
<keyword evidence="5" id="KW-0411">Iron-sulfur</keyword>
<reference evidence="8" key="1">
    <citation type="journal article" date="2014" name="BMC Microbiol.">
        <title>Comparative analysis of hapalindole, ambiguine and welwitindolinone gene clusters and reconstitution of indole-isonitrile biosynthesis from cyanobacteria.</title>
        <authorList>
            <person name="Micallef M.L."/>
            <person name="Sharma D."/>
            <person name="Bunn B.M."/>
            <person name="Gerwick L."/>
            <person name="Viswanathan R."/>
            <person name="Moffitt M.C."/>
        </authorList>
    </citation>
    <scope>NUCLEOTIDE SEQUENCE</scope>
    <source>
        <strain evidence="8">ATCC 43239</strain>
    </source>
</reference>
<evidence type="ECO:0000256" key="5">
    <source>
        <dbReference type="ARBA" id="ARBA00023014"/>
    </source>
</evidence>